<keyword evidence="2" id="KW-1185">Reference proteome</keyword>
<comment type="caution">
    <text evidence="1">The sequence shown here is derived from an EMBL/GenBank/DDBJ whole genome shotgun (WGS) entry which is preliminary data.</text>
</comment>
<protein>
    <submittedName>
        <fullName evidence="1">Uncharacterized protein</fullName>
    </submittedName>
</protein>
<organism evidence="1 2">
    <name type="scientific">Symbiodinium microadriaticum</name>
    <name type="common">Dinoflagellate</name>
    <name type="synonym">Zooxanthella microadriatica</name>
    <dbReference type="NCBI Taxonomy" id="2951"/>
    <lineage>
        <taxon>Eukaryota</taxon>
        <taxon>Sar</taxon>
        <taxon>Alveolata</taxon>
        <taxon>Dinophyceae</taxon>
        <taxon>Suessiales</taxon>
        <taxon>Symbiodiniaceae</taxon>
        <taxon>Symbiodinium</taxon>
    </lineage>
</organism>
<dbReference type="AlphaFoldDB" id="A0A1Q9EVQ4"/>
<proteinExistence type="predicted"/>
<evidence type="ECO:0000313" key="1">
    <source>
        <dbReference type="EMBL" id="OLQ11465.1"/>
    </source>
</evidence>
<sequence>MSETKVSIQRQAKLSQSLVSGLKTLARQEKEKERKPKQRDGCKQALAMAVLEYSTLSTQGGARKGTQHVVPNTGALAFFVKQYPDLAKKCHISIGKHRLARQQVFTQIKDI</sequence>
<dbReference type="Proteomes" id="UP000186817">
    <property type="component" value="Unassembled WGS sequence"/>
</dbReference>
<dbReference type="EMBL" id="LSRX01000058">
    <property type="protein sequence ID" value="OLQ11465.1"/>
    <property type="molecule type" value="Genomic_DNA"/>
</dbReference>
<accession>A0A1Q9EVQ4</accession>
<evidence type="ECO:0000313" key="2">
    <source>
        <dbReference type="Proteomes" id="UP000186817"/>
    </source>
</evidence>
<name>A0A1Q9EVQ4_SYMMI</name>
<reference evidence="1 2" key="1">
    <citation type="submission" date="2016-02" db="EMBL/GenBank/DDBJ databases">
        <title>Genome analysis of coral dinoflagellate symbionts highlights evolutionary adaptations to a symbiotic lifestyle.</title>
        <authorList>
            <person name="Aranda M."/>
            <person name="Li Y."/>
            <person name="Liew Y.J."/>
            <person name="Baumgarten S."/>
            <person name="Simakov O."/>
            <person name="Wilson M."/>
            <person name="Piel J."/>
            <person name="Ashoor H."/>
            <person name="Bougouffa S."/>
            <person name="Bajic V.B."/>
            <person name="Ryu T."/>
            <person name="Ravasi T."/>
            <person name="Bayer T."/>
            <person name="Micklem G."/>
            <person name="Kim H."/>
            <person name="Bhak J."/>
            <person name="Lajeunesse T.C."/>
            <person name="Voolstra C.R."/>
        </authorList>
    </citation>
    <scope>NUCLEOTIDE SEQUENCE [LARGE SCALE GENOMIC DNA]</scope>
    <source>
        <strain evidence="1 2">CCMP2467</strain>
    </source>
</reference>
<gene>
    <name evidence="1" type="ORF">AK812_SmicGene4703</name>
</gene>